<dbReference type="Gene3D" id="3.40.710.10">
    <property type="entry name" value="DD-peptidase/beta-lactamase superfamily"/>
    <property type="match status" value="1"/>
</dbReference>
<dbReference type="InterPro" id="IPR000871">
    <property type="entry name" value="Beta-lactam_class-A"/>
</dbReference>
<reference evidence="2 3" key="1">
    <citation type="submission" date="2016-10" db="EMBL/GenBank/DDBJ databases">
        <authorList>
            <person name="Varghese N."/>
            <person name="Submissions S."/>
        </authorList>
    </citation>
    <scope>NUCLEOTIDE SEQUENCE [LARGE SCALE GENOMIC DNA]</scope>
    <source>
        <strain evidence="2 3">IAM 15147</strain>
    </source>
</reference>
<dbReference type="PANTHER" id="PTHR35333:SF4">
    <property type="entry name" value="SLR0121 PROTEIN"/>
    <property type="match status" value="1"/>
</dbReference>
<dbReference type="GO" id="GO:0008800">
    <property type="term" value="F:beta-lactamase activity"/>
    <property type="evidence" value="ECO:0007669"/>
    <property type="project" value="InterPro"/>
</dbReference>
<dbReference type="Pfam" id="PF13354">
    <property type="entry name" value="Beta-lactamase2"/>
    <property type="match status" value="1"/>
</dbReference>
<gene>
    <name evidence="2" type="ORF">SAMN04487783_1528</name>
</gene>
<dbReference type="Proteomes" id="UP000198506">
    <property type="component" value="Unassembled WGS sequence"/>
</dbReference>
<accession>A0AA94HMI8</accession>
<dbReference type="GO" id="GO:0030655">
    <property type="term" value="P:beta-lactam antibiotic catabolic process"/>
    <property type="evidence" value="ECO:0007669"/>
    <property type="project" value="InterPro"/>
</dbReference>
<dbReference type="RefSeq" id="WP_092917400.1">
    <property type="nucleotide sequence ID" value="NZ_FOZN01000002.1"/>
</dbReference>
<evidence type="ECO:0000313" key="3">
    <source>
        <dbReference type="Proteomes" id="UP000198506"/>
    </source>
</evidence>
<dbReference type="SUPFAM" id="SSF56601">
    <property type="entry name" value="beta-lactamase/transpeptidase-like"/>
    <property type="match status" value="1"/>
</dbReference>
<name>A0AA94HMI8_9MICO</name>
<evidence type="ECO:0000259" key="1">
    <source>
        <dbReference type="Pfam" id="PF13354"/>
    </source>
</evidence>
<dbReference type="GO" id="GO:0046677">
    <property type="term" value="P:response to antibiotic"/>
    <property type="evidence" value="ECO:0007669"/>
    <property type="project" value="InterPro"/>
</dbReference>
<dbReference type="AlphaFoldDB" id="A0AA94HMI8"/>
<comment type="caution">
    <text evidence="2">The sequence shown here is derived from an EMBL/GenBank/DDBJ whole genome shotgun (WGS) entry which is preliminary data.</text>
</comment>
<proteinExistence type="predicted"/>
<feature type="domain" description="Beta-lactamase class A catalytic" evidence="1">
    <location>
        <begin position="15"/>
        <end position="237"/>
    </location>
</feature>
<dbReference type="PANTHER" id="PTHR35333">
    <property type="entry name" value="BETA-LACTAMASE"/>
    <property type="match status" value="1"/>
</dbReference>
<dbReference type="InterPro" id="IPR012338">
    <property type="entry name" value="Beta-lactam/transpept-like"/>
</dbReference>
<dbReference type="EMBL" id="FOZN01000002">
    <property type="protein sequence ID" value="SFS11170.1"/>
    <property type="molecule type" value="Genomic_DNA"/>
</dbReference>
<organism evidence="2 3">
    <name type="scientific">Agrococcus baldri</name>
    <dbReference type="NCBI Taxonomy" id="153730"/>
    <lineage>
        <taxon>Bacteria</taxon>
        <taxon>Bacillati</taxon>
        <taxon>Actinomycetota</taxon>
        <taxon>Actinomycetes</taxon>
        <taxon>Micrococcales</taxon>
        <taxon>Microbacteriaceae</taxon>
        <taxon>Agrococcus</taxon>
    </lineage>
</organism>
<protein>
    <submittedName>
        <fullName evidence="2">Beta-lactamase class A</fullName>
    </submittedName>
</protein>
<sequence>MSPTHPPLTDAADWSVLVRDAATGETVLEHDADAVRSAASVPKLLLLVTCAAIIERGELAADERLDRASVTPVGDSGLWQHLGQATLTVDDAATLVGAASDNLATNVLLERVGVDAVARERDRLGVGDVVLHDAVRDERLTEHPPRLGSASAAGLVALLSRLEAGTLGSPAASERVLGWLRHSLDLSMVASAFALDPLAHGAEAGHISLVNKTGTDAGVRADAGIVRGPSRTLVYAAIANWPTAARVAGATDATSVITGAATAARVTAGAATASGVTAGDALARDPRFAVLASMRAVGELLREAVESDRG</sequence>
<evidence type="ECO:0000313" key="2">
    <source>
        <dbReference type="EMBL" id="SFS11170.1"/>
    </source>
</evidence>
<keyword evidence="3" id="KW-1185">Reference proteome</keyword>
<dbReference type="InterPro" id="IPR045155">
    <property type="entry name" value="Beta-lactam_cat"/>
</dbReference>